<sequence>MSSIQQSQIDDNAAVAARAIVWSDVLESTLFAQLAADKQRSSDTVDNTLSWYKMYTDTLSAVGWRINKADFTEVTYNGTAGTIHDTVLEQLANDPTVSKALYASVSRALLAFARTGSGSDAETVFDSASIASSSQFASFQLAVASVNEDGDLILTLLAWFYSSNQKIGNTLWFSWQNASLDIKTSTLNMTLNVDLYDQVRFSIHDKLDSANKLDLLVPFSESHSHLRVGLAAWYRRASIGVSIHTKEITTPMCTEVVEGVQL</sequence>
<name>A0A371CWR4_9APHY</name>
<evidence type="ECO:0000313" key="1">
    <source>
        <dbReference type="EMBL" id="RDX44723.1"/>
    </source>
</evidence>
<evidence type="ECO:0000313" key="2">
    <source>
        <dbReference type="Proteomes" id="UP000256964"/>
    </source>
</evidence>
<reference evidence="1 2" key="1">
    <citation type="journal article" date="2018" name="Biotechnol. Biofuels">
        <title>Integrative visual omics of the white-rot fungus Polyporus brumalis exposes the biotechnological potential of its oxidative enzymes for delignifying raw plant biomass.</title>
        <authorList>
            <person name="Miyauchi S."/>
            <person name="Rancon A."/>
            <person name="Drula E."/>
            <person name="Hage H."/>
            <person name="Chaduli D."/>
            <person name="Favel A."/>
            <person name="Grisel S."/>
            <person name="Henrissat B."/>
            <person name="Herpoel-Gimbert I."/>
            <person name="Ruiz-Duenas F.J."/>
            <person name="Chevret D."/>
            <person name="Hainaut M."/>
            <person name="Lin J."/>
            <person name="Wang M."/>
            <person name="Pangilinan J."/>
            <person name="Lipzen A."/>
            <person name="Lesage-Meessen L."/>
            <person name="Navarro D."/>
            <person name="Riley R."/>
            <person name="Grigoriev I.V."/>
            <person name="Zhou S."/>
            <person name="Raouche S."/>
            <person name="Rosso M.N."/>
        </authorList>
    </citation>
    <scope>NUCLEOTIDE SEQUENCE [LARGE SCALE GENOMIC DNA]</scope>
    <source>
        <strain evidence="1 2">BRFM 1820</strain>
    </source>
</reference>
<accession>A0A371CWR4</accession>
<gene>
    <name evidence="1" type="ORF">OH76DRAFT_1474277</name>
</gene>
<dbReference type="AlphaFoldDB" id="A0A371CWR4"/>
<protein>
    <submittedName>
        <fullName evidence="1">Uncharacterized protein</fullName>
    </submittedName>
</protein>
<dbReference type="EMBL" id="KZ857446">
    <property type="protein sequence ID" value="RDX44723.1"/>
    <property type="molecule type" value="Genomic_DNA"/>
</dbReference>
<organism evidence="1 2">
    <name type="scientific">Lentinus brumalis</name>
    <dbReference type="NCBI Taxonomy" id="2498619"/>
    <lineage>
        <taxon>Eukaryota</taxon>
        <taxon>Fungi</taxon>
        <taxon>Dikarya</taxon>
        <taxon>Basidiomycota</taxon>
        <taxon>Agaricomycotina</taxon>
        <taxon>Agaricomycetes</taxon>
        <taxon>Polyporales</taxon>
        <taxon>Polyporaceae</taxon>
        <taxon>Lentinus</taxon>
    </lineage>
</organism>
<dbReference type="Proteomes" id="UP000256964">
    <property type="component" value="Unassembled WGS sequence"/>
</dbReference>
<proteinExistence type="predicted"/>
<keyword evidence="2" id="KW-1185">Reference proteome</keyword>
<dbReference type="OrthoDB" id="2725951at2759"/>